<evidence type="ECO:0000259" key="2">
    <source>
        <dbReference type="SMART" id="SM00830"/>
    </source>
</evidence>
<dbReference type="InterPro" id="IPR036979">
    <property type="entry name" value="CM_dom_sf"/>
</dbReference>
<evidence type="ECO:0000256" key="1">
    <source>
        <dbReference type="SAM" id="SignalP"/>
    </source>
</evidence>
<dbReference type="GO" id="GO:0046417">
    <property type="term" value="P:chorismate metabolic process"/>
    <property type="evidence" value="ECO:0007669"/>
    <property type="project" value="InterPro"/>
</dbReference>
<proteinExistence type="predicted"/>
<dbReference type="Gene3D" id="1.20.59.10">
    <property type="entry name" value="Chorismate mutase"/>
    <property type="match status" value="1"/>
</dbReference>
<organism evidence="3 4">
    <name type="scientific">Dactylonectria macrodidyma</name>
    <dbReference type="NCBI Taxonomy" id="307937"/>
    <lineage>
        <taxon>Eukaryota</taxon>
        <taxon>Fungi</taxon>
        <taxon>Dikarya</taxon>
        <taxon>Ascomycota</taxon>
        <taxon>Pezizomycotina</taxon>
        <taxon>Sordariomycetes</taxon>
        <taxon>Hypocreomycetidae</taxon>
        <taxon>Hypocreales</taxon>
        <taxon>Nectriaceae</taxon>
        <taxon>Dactylonectria</taxon>
    </lineage>
</organism>
<feature type="signal peptide" evidence="1">
    <location>
        <begin position="1"/>
        <end position="19"/>
    </location>
</feature>
<keyword evidence="4" id="KW-1185">Reference proteome</keyword>
<dbReference type="EMBL" id="JAGMUV010000018">
    <property type="protein sequence ID" value="KAH7129097.1"/>
    <property type="molecule type" value="Genomic_DNA"/>
</dbReference>
<dbReference type="OrthoDB" id="5038487at2759"/>
<dbReference type="GO" id="GO:0004106">
    <property type="term" value="F:chorismate mutase activity"/>
    <property type="evidence" value="ECO:0007669"/>
    <property type="project" value="InterPro"/>
</dbReference>
<dbReference type="InterPro" id="IPR002701">
    <property type="entry name" value="CM_II_prokaryot"/>
</dbReference>
<dbReference type="SUPFAM" id="SSF48600">
    <property type="entry name" value="Chorismate mutase II"/>
    <property type="match status" value="1"/>
</dbReference>
<feature type="chain" id="PRO_5040500545" description="Chorismate mutase domain-containing protein" evidence="1">
    <location>
        <begin position="20"/>
        <end position="177"/>
    </location>
</feature>
<dbReference type="AlphaFoldDB" id="A0A9P9E1M0"/>
<dbReference type="Proteomes" id="UP000738349">
    <property type="component" value="Unassembled WGS sequence"/>
</dbReference>
<reference evidence="3" key="1">
    <citation type="journal article" date="2021" name="Nat. Commun.">
        <title>Genetic determinants of endophytism in the Arabidopsis root mycobiome.</title>
        <authorList>
            <person name="Mesny F."/>
            <person name="Miyauchi S."/>
            <person name="Thiergart T."/>
            <person name="Pickel B."/>
            <person name="Atanasova L."/>
            <person name="Karlsson M."/>
            <person name="Huettel B."/>
            <person name="Barry K.W."/>
            <person name="Haridas S."/>
            <person name="Chen C."/>
            <person name="Bauer D."/>
            <person name="Andreopoulos W."/>
            <person name="Pangilinan J."/>
            <person name="LaButti K."/>
            <person name="Riley R."/>
            <person name="Lipzen A."/>
            <person name="Clum A."/>
            <person name="Drula E."/>
            <person name="Henrissat B."/>
            <person name="Kohler A."/>
            <person name="Grigoriev I.V."/>
            <person name="Martin F.M."/>
            <person name="Hacquard S."/>
        </authorList>
    </citation>
    <scope>NUCLEOTIDE SEQUENCE</scope>
    <source>
        <strain evidence="3">MPI-CAGE-AT-0147</strain>
    </source>
</reference>
<feature type="domain" description="Chorismate mutase" evidence="2">
    <location>
        <begin position="77"/>
        <end position="159"/>
    </location>
</feature>
<sequence>MILIHLACSSLLLASRASCTSVCHYKPSANATACNYPDSAGNPTAGEYPYDLNTLSTVPVADICNSRNGTEELACARKYIDAIDEQLAYLYARRLGYAAVAGYSKFRAGASLNDPSRNKIVADGMAQRVLKYGGTQDAGRVMGGEGCQIYASLEFEESSIRQTCDPGFEEDFNRVCD</sequence>
<dbReference type="Pfam" id="PF01817">
    <property type="entry name" value="CM_2"/>
    <property type="match status" value="1"/>
</dbReference>
<name>A0A9P9E1M0_9HYPO</name>
<dbReference type="SMART" id="SM00830">
    <property type="entry name" value="CM_2"/>
    <property type="match status" value="1"/>
</dbReference>
<comment type="caution">
    <text evidence="3">The sequence shown here is derived from an EMBL/GenBank/DDBJ whole genome shotgun (WGS) entry which is preliminary data.</text>
</comment>
<dbReference type="InterPro" id="IPR036263">
    <property type="entry name" value="Chorismate_II_sf"/>
</dbReference>
<evidence type="ECO:0000313" key="4">
    <source>
        <dbReference type="Proteomes" id="UP000738349"/>
    </source>
</evidence>
<keyword evidence="1" id="KW-0732">Signal</keyword>
<evidence type="ECO:0000313" key="3">
    <source>
        <dbReference type="EMBL" id="KAH7129097.1"/>
    </source>
</evidence>
<gene>
    <name evidence="3" type="ORF">EDB81DRAFT_808715</name>
</gene>
<protein>
    <recommendedName>
        <fullName evidence="2">Chorismate mutase domain-containing protein</fullName>
    </recommendedName>
</protein>
<accession>A0A9P9E1M0</accession>